<dbReference type="Gene3D" id="3.30.70.330">
    <property type="match status" value="1"/>
</dbReference>
<comment type="similarity">
    <text evidence="2 9">Belongs to the Casparian strip membrane proteins (CASP) family.</text>
</comment>
<dbReference type="SMART" id="SM00360">
    <property type="entry name" value="RRM"/>
    <property type="match status" value="1"/>
</dbReference>
<dbReference type="EMBL" id="VEPZ02001205">
    <property type="protein sequence ID" value="KAE8687269.1"/>
    <property type="molecule type" value="Genomic_DNA"/>
</dbReference>
<keyword evidence="7 9" id="KW-0472">Membrane</keyword>
<evidence type="ECO:0000313" key="11">
    <source>
        <dbReference type="EMBL" id="KAE8687269.1"/>
    </source>
</evidence>
<keyword evidence="6 9" id="KW-1133">Transmembrane helix</keyword>
<evidence type="ECO:0000256" key="5">
    <source>
        <dbReference type="ARBA" id="ARBA00022692"/>
    </source>
</evidence>
<comment type="subunit">
    <text evidence="3 9">Homodimer and heterodimers.</text>
</comment>
<comment type="caution">
    <text evidence="11">The sequence shown here is derived from an EMBL/GenBank/DDBJ whole genome shotgun (WGS) entry which is preliminary data.</text>
</comment>
<comment type="subcellular location">
    <subcellularLocation>
        <location evidence="1 9">Cell membrane</location>
        <topology evidence="1 9">Multi-pass membrane protein</topology>
    </subcellularLocation>
</comment>
<accession>A0A6A2Z785</accession>
<dbReference type="GO" id="GO:0005886">
    <property type="term" value="C:plasma membrane"/>
    <property type="evidence" value="ECO:0007669"/>
    <property type="project" value="UniProtKB-SubCell"/>
</dbReference>
<dbReference type="InterPro" id="IPR045009">
    <property type="entry name" value="CASPL-5"/>
</dbReference>
<feature type="transmembrane region" description="Helical" evidence="9">
    <location>
        <begin position="153"/>
        <end position="175"/>
    </location>
</feature>
<feature type="domain" description="RRM" evidence="10">
    <location>
        <begin position="28"/>
        <end position="100"/>
    </location>
</feature>
<dbReference type="Pfam" id="PF04535">
    <property type="entry name" value="CASP_dom"/>
    <property type="match status" value="1"/>
</dbReference>
<feature type="transmembrane region" description="Helical" evidence="9">
    <location>
        <begin position="111"/>
        <end position="132"/>
    </location>
</feature>
<keyword evidence="12" id="KW-1185">Reference proteome</keyword>
<evidence type="ECO:0000256" key="7">
    <source>
        <dbReference type="ARBA" id="ARBA00023136"/>
    </source>
</evidence>
<organism evidence="11 12">
    <name type="scientific">Hibiscus syriacus</name>
    <name type="common">Rose of Sharon</name>
    <dbReference type="NCBI Taxonomy" id="106335"/>
    <lineage>
        <taxon>Eukaryota</taxon>
        <taxon>Viridiplantae</taxon>
        <taxon>Streptophyta</taxon>
        <taxon>Embryophyta</taxon>
        <taxon>Tracheophyta</taxon>
        <taxon>Spermatophyta</taxon>
        <taxon>Magnoliopsida</taxon>
        <taxon>eudicotyledons</taxon>
        <taxon>Gunneridae</taxon>
        <taxon>Pentapetalae</taxon>
        <taxon>rosids</taxon>
        <taxon>malvids</taxon>
        <taxon>Malvales</taxon>
        <taxon>Malvaceae</taxon>
        <taxon>Malvoideae</taxon>
        <taxon>Hibiscus</taxon>
    </lineage>
</organism>
<dbReference type="AlphaFoldDB" id="A0A6A2Z785"/>
<evidence type="ECO:0000256" key="2">
    <source>
        <dbReference type="ARBA" id="ARBA00007651"/>
    </source>
</evidence>
<evidence type="ECO:0000256" key="4">
    <source>
        <dbReference type="ARBA" id="ARBA00022475"/>
    </source>
</evidence>
<evidence type="ECO:0000256" key="8">
    <source>
        <dbReference type="PROSITE-ProRule" id="PRU00176"/>
    </source>
</evidence>
<evidence type="ECO:0000259" key="10">
    <source>
        <dbReference type="PROSITE" id="PS50102"/>
    </source>
</evidence>
<dbReference type="SUPFAM" id="SSF54928">
    <property type="entry name" value="RNA-binding domain, RBD"/>
    <property type="match status" value="1"/>
</dbReference>
<protein>
    <recommendedName>
        <fullName evidence="9">CASP-like protein</fullName>
    </recommendedName>
</protein>
<proteinExistence type="inferred from homology"/>
<dbReference type="GO" id="GO:0003723">
    <property type="term" value="F:RNA binding"/>
    <property type="evidence" value="ECO:0007669"/>
    <property type="project" value="UniProtKB-UniRule"/>
</dbReference>
<evidence type="ECO:0000256" key="9">
    <source>
        <dbReference type="RuleBase" id="RU361233"/>
    </source>
</evidence>
<keyword evidence="4 9" id="KW-1003">Cell membrane</keyword>
<reference evidence="11" key="1">
    <citation type="submission" date="2019-09" db="EMBL/GenBank/DDBJ databases">
        <title>Draft genome information of white flower Hibiscus syriacus.</title>
        <authorList>
            <person name="Kim Y.-M."/>
        </authorList>
    </citation>
    <scope>NUCLEOTIDE SEQUENCE [LARGE SCALE GENOMIC DNA]</scope>
    <source>
        <strain evidence="11">YM2019G1</strain>
    </source>
</reference>
<dbReference type="InterPro" id="IPR006702">
    <property type="entry name" value="CASP_dom"/>
</dbReference>
<comment type="caution">
    <text evidence="9">Lacks conserved residue(s) required for the propagation of feature annotation.</text>
</comment>
<keyword evidence="5 9" id="KW-0812">Transmembrane</keyword>
<name>A0A6A2Z785_HIBSY</name>
<dbReference type="Proteomes" id="UP000436088">
    <property type="component" value="Unassembled WGS sequence"/>
</dbReference>
<gene>
    <name evidence="11" type="ORF">F3Y22_tig00111022pilonHSYRG00387</name>
</gene>
<dbReference type="InterPro" id="IPR035979">
    <property type="entry name" value="RBD_domain_sf"/>
</dbReference>
<dbReference type="InterPro" id="IPR012677">
    <property type="entry name" value="Nucleotide-bd_a/b_plait_sf"/>
</dbReference>
<dbReference type="Pfam" id="PF00076">
    <property type="entry name" value="RRM_1"/>
    <property type="match status" value="1"/>
</dbReference>
<dbReference type="InterPro" id="IPR000504">
    <property type="entry name" value="RRM_dom"/>
</dbReference>
<sequence>MTYRLEKNKSFSFSSLHTENSRDPVVSFSLVRQTIIFSGTTVDDLFPLFDKYEKVVDIFIPKDRRTGDSCGFAFVRYKYADEAQKADSGYPALSLKEEDESVYWKSKDDEWVTTMLSLAATCSSAGVIVMYARDLDFCRAQSHLPCSQFEISIILAFITWILVAMSSHVMFWILASF</sequence>
<dbReference type="PANTHER" id="PTHR32021:SF0">
    <property type="entry name" value="CASP-LIKE PROTEIN 5B2"/>
    <property type="match status" value="1"/>
</dbReference>
<dbReference type="PANTHER" id="PTHR32021">
    <property type="entry name" value="CASP-LIKE PROTEIN 5B3"/>
    <property type="match status" value="1"/>
</dbReference>
<keyword evidence="8" id="KW-0694">RNA-binding</keyword>
<evidence type="ECO:0000313" key="12">
    <source>
        <dbReference type="Proteomes" id="UP000436088"/>
    </source>
</evidence>
<evidence type="ECO:0000256" key="6">
    <source>
        <dbReference type="ARBA" id="ARBA00022989"/>
    </source>
</evidence>
<dbReference type="PROSITE" id="PS50102">
    <property type="entry name" value="RRM"/>
    <property type="match status" value="1"/>
</dbReference>
<evidence type="ECO:0000256" key="1">
    <source>
        <dbReference type="ARBA" id="ARBA00004651"/>
    </source>
</evidence>
<evidence type="ECO:0000256" key="3">
    <source>
        <dbReference type="ARBA" id="ARBA00011489"/>
    </source>
</evidence>